<keyword evidence="4" id="KW-1185">Reference proteome</keyword>
<reference evidence="2 4" key="1">
    <citation type="journal article" date="2015" name="Fungal Genet. Biol.">
        <title>Evolution of novel wood decay mechanisms in Agaricales revealed by the genome sequences of Fistulina hepatica and Cylindrobasidium torrendii.</title>
        <authorList>
            <person name="Floudas D."/>
            <person name="Held B.W."/>
            <person name="Riley R."/>
            <person name="Nagy L.G."/>
            <person name="Koehler G."/>
            <person name="Ransdell A.S."/>
            <person name="Younus H."/>
            <person name="Chow J."/>
            <person name="Chiniquy J."/>
            <person name="Lipzen A."/>
            <person name="Tritt A."/>
            <person name="Sun H."/>
            <person name="Haridas S."/>
            <person name="LaButti K."/>
            <person name="Ohm R.A."/>
            <person name="Kues U."/>
            <person name="Blanchette R.A."/>
            <person name="Grigoriev I.V."/>
            <person name="Minto R.E."/>
            <person name="Hibbett D.S."/>
        </authorList>
    </citation>
    <scope>NUCLEOTIDE SEQUENCE [LARGE SCALE GENOMIC DNA]</scope>
    <source>
        <strain evidence="2 4">ATCC 64428</strain>
    </source>
</reference>
<dbReference type="EMBL" id="KN881820">
    <property type="protein sequence ID" value="KIY48734.1"/>
    <property type="molecule type" value="Genomic_DNA"/>
</dbReference>
<name>A0A0D7ADJ5_9AGAR</name>
<evidence type="ECO:0000256" key="1">
    <source>
        <dbReference type="SAM" id="MobiDB-lite"/>
    </source>
</evidence>
<protein>
    <submittedName>
        <fullName evidence="2">Uncharacterized protein</fullName>
    </submittedName>
</protein>
<dbReference type="OrthoDB" id="3068859at2759"/>
<dbReference type="Proteomes" id="UP000054144">
    <property type="component" value="Unassembled WGS sequence"/>
</dbReference>
<evidence type="ECO:0000313" key="4">
    <source>
        <dbReference type="Proteomes" id="UP000054144"/>
    </source>
</evidence>
<feature type="region of interest" description="Disordered" evidence="1">
    <location>
        <begin position="38"/>
        <end position="117"/>
    </location>
</feature>
<feature type="compositionally biased region" description="Acidic residues" evidence="1">
    <location>
        <begin position="83"/>
        <end position="117"/>
    </location>
</feature>
<accession>A0A0D7ADJ5</accession>
<sequence>MTTIDSFVDRDMFMRYHGGGVGHIDGSNPHVTTIADEADEMDDSAAESSSVRADSWVTQERRQLEAEEAEQEGLQNDIHTMQEDGDDSEDDGPYEEGFEEADVCGDGDLDDDTYADL</sequence>
<proteinExistence type="predicted"/>
<organism evidence="2 4">
    <name type="scientific">Fistulina hepatica ATCC 64428</name>
    <dbReference type="NCBI Taxonomy" id="1128425"/>
    <lineage>
        <taxon>Eukaryota</taxon>
        <taxon>Fungi</taxon>
        <taxon>Dikarya</taxon>
        <taxon>Basidiomycota</taxon>
        <taxon>Agaricomycotina</taxon>
        <taxon>Agaricomycetes</taxon>
        <taxon>Agaricomycetidae</taxon>
        <taxon>Agaricales</taxon>
        <taxon>Fistulinaceae</taxon>
        <taxon>Fistulina</taxon>
    </lineage>
</organism>
<evidence type="ECO:0000313" key="3">
    <source>
        <dbReference type="EMBL" id="KIY48734.1"/>
    </source>
</evidence>
<gene>
    <name evidence="3" type="ORF">FISHEDRAFT_73360</name>
    <name evidence="2" type="ORF">FISHEDRAFT_74158</name>
</gene>
<evidence type="ECO:0000313" key="2">
    <source>
        <dbReference type="EMBL" id="KIY47951.1"/>
    </source>
</evidence>
<dbReference type="EMBL" id="KN881907">
    <property type="protein sequence ID" value="KIY47951.1"/>
    <property type="molecule type" value="Genomic_DNA"/>
</dbReference>
<dbReference type="AlphaFoldDB" id="A0A0D7ADJ5"/>